<protein>
    <submittedName>
        <fullName evidence="2">Uncharacterized protein</fullName>
    </submittedName>
</protein>
<sequence length="27" mass="3032">MNRDESSSVYAGDGHDNSVRHVKEGRE</sequence>
<dbReference type="AlphaFoldDB" id="A0AAV4P9H3"/>
<proteinExistence type="predicted"/>
<keyword evidence="3" id="KW-1185">Reference proteome</keyword>
<evidence type="ECO:0000313" key="2">
    <source>
        <dbReference type="EMBL" id="GIX91767.1"/>
    </source>
</evidence>
<name>A0AAV4P9H3_CAEEX</name>
<evidence type="ECO:0000313" key="3">
    <source>
        <dbReference type="Proteomes" id="UP001054945"/>
    </source>
</evidence>
<feature type="compositionally biased region" description="Basic and acidic residues" evidence="1">
    <location>
        <begin position="13"/>
        <end position="27"/>
    </location>
</feature>
<feature type="non-terminal residue" evidence="2">
    <location>
        <position position="27"/>
    </location>
</feature>
<feature type="region of interest" description="Disordered" evidence="1">
    <location>
        <begin position="1"/>
        <end position="27"/>
    </location>
</feature>
<organism evidence="2 3">
    <name type="scientific">Caerostris extrusa</name>
    <name type="common">Bark spider</name>
    <name type="synonym">Caerostris bankana</name>
    <dbReference type="NCBI Taxonomy" id="172846"/>
    <lineage>
        <taxon>Eukaryota</taxon>
        <taxon>Metazoa</taxon>
        <taxon>Ecdysozoa</taxon>
        <taxon>Arthropoda</taxon>
        <taxon>Chelicerata</taxon>
        <taxon>Arachnida</taxon>
        <taxon>Araneae</taxon>
        <taxon>Araneomorphae</taxon>
        <taxon>Entelegynae</taxon>
        <taxon>Araneoidea</taxon>
        <taxon>Araneidae</taxon>
        <taxon>Caerostris</taxon>
    </lineage>
</organism>
<gene>
    <name evidence="2" type="ORF">CEXT_468871</name>
</gene>
<comment type="caution">
    <text evidence="2">The sequence shown here is derived from an EMBL/GenBank/DDBJ whole genome shotgun (WGS) entry which is preliminary data.</text>
</comment>
<dbReference type="EMBL" id="BPLR01004058">
    <property type="protein sequence ID" value="GIX91767.1"/>
    <property type="molecule type" value="Genomic_DNA"/>
</dbReference>
<reference evidence="2 3" key="1">
    <citation type="submission" date="2021-06" db="EMBL/GenBank/DDBJ databases">
        <title>Caerostris extrusa draft genome.</title>
        <authorList>
            <person name="Kono N."/>
            <person name="Arakawa K."/>
        </authorList>
    </citation>
    <scope>NUCLEOTIDE SEQUENCE [LARGE SCALE GENOMIC DNA]</scope>
</reference>
<evidence type="ECO:0000256" key="1">
    <source>
        <dbReference type="SAM" id="MobiDB-lite"/>
    </source>
</evidence>
<accession>A0AAV4P9H3</accession>
<dbReference type="Proteomes" id="UP001054945">
    <property type="component" value="Unassembled WGS sequence"/>
</dbReference>